<comment type="similarity">
    <text evidence="2">Belongs to the UPF0283 family.</text>
</comment>
<dbReference type="GO" id="GO:0005886">
    <property type="term" value="C:plasma membrane"/>
    <property type="evidence" value="ECO:0007669"/>
    <property type="project" value="UniProtKB-SubCell"/>
</dbReference>
<reference evidence="10 11" key="1">
    <citation type="submission" date="2018-05" db="EMBL/GenBank/DDBJ databases">
        <title>Vibrio limimaris sp. nov., isolated from marine sediment.</title>
        <authorList>
            <person name="Li C.-M."/>
        </authorList>
    </citation>
    <scope>NUCLEOTIDE SEQUENCE [LARGE SCALE GENOMIC DNA]</scope>
    <source>
        <strain evidence="10 11">E4404</strain>
    </source>
</reference>
<evidence type="ECO:0000256" key="5">
    <source>
        <dbReference type="ARBA" id="ARBA00022692"/>
    </source>
</evidence>
<dbReference type="NCBIfam" id="TIGR01620">
    <property type="entry name" value="hyp_HI0043"/>
    <property type="match status" value="1"/>
</dbReference>
<dbReference type="InterPro" id="IPR006507">
    <property type="entry name" value="UPF0283"/>
</dbReference>
<evidence type="ECO:0000256" key="9">
    <source>
        <dbReference type="SAM" id="Phobius"/>
    </source>
</evidence>
<evidence type="ECO:0000256" key="3">
    <source>
        <dbReference type="ARBA" id="ARBA00022475"/>
    </source>
</evidence>
<dbReference type="RefSeq" id="WP_109317926.1">
    <property type="nucleotide sequence ID" value="NZ_QFWT01000001.1"/>
</dbReference>
<proteinExistence type="inferred from homology"/>
<sequence>MSEIKPKIVYKQKLDEPYKDGYDKADKSQEEDLTAHQRFDAQAKFVPEPAQPEENRTEQELESIIRPERKKSRLVGGILTAFSGLVGWQTVDSVLNAIQGGDWLTIGWSAFIASLAGLGIGAIGRELWKLRKLRRHFSVQEKGEALIASDSVGQGEAFCQKLAKESHIVEEHPGFERWKNSIQGAHNDSEILQMYEGMVLSQQDKQAKELIARFSSEAALLVAVSPLAIADMLLVAWRNFKLIDRLAGIYGVELGYWSRIRLFRLVLLNMALAGASEVAIDAGINLLSVDLAGKVSTRVAQGFGIGILTARVGIKAQSLLRPIPVNKENQLRLGEIRKQLITTLKARI</sequence>
<dbReference type="EMBL" id="QFWT01000001">
    <property type="protein sequence ID" value="PWI34771.1"/>
    <property type="molecule type" value="Genomic_DNA"/>
</dbReference>
<keyword evidence="6 9" id="KW-1133">Transmembrane helix</keyword>
<dbReference type="Proteomes" id="UP000245362">
    <property type="component" value="Unassembled WGS sequence"/>
</dbReference>
<feature type="region of interest" description="Disordered" evidence="8">
    <location>
        <begin position="42"/>
        <end position="62"/>
    </location>
</feature>
<name>A0A2U3BDA8_9VIBR</name>
<dbReference type="OrthoDB" id="958025at2"/>
<feature type="transmembrane region" description="Helical" evidence="9">
    <location>
        <begin position="218"/>
        <end position="237"/>
    </location>
</feature>
<accession>A0A2U3BDA8</accession>
<evidence type="ECO:0000256" key="7">
    <source>
        <dbReference type="ARBA" id="ARBA00023136"/>
    </source>
</evidence>
<evidence type="ECO:0000313" key="11">
    <source>
        <dbReference type="Proteomes" id="UP000245362"/>
    </source>
</evidence>
<evidence type="ECO:0000256" key="6">
    <source>
        <dbReference type="ARBA" id="ARBA00022989"/>
    </source>
</evidence>
<keyword evidence="4" id="KW-0997">Cell inner membrane</keyword>
<evidence type="ECO:0000256" key="4">
    <source>
        <dbReference type="ARBA" id="ARBA00022519"/>
    </source>
</evidence>
<evidence type="ECO:0000256" key="2">
    <source>
        <dbReference type="ARBA" id="ARBA00008255"/>
    </source>
</evidence>
<evidence type="ECO:0000256" key="1">
    <source>
        <dbReference type="ARBA" id="ARBA00004429"/>
    </source>
</evidence>
<dbReference type="Pfam" id="PF05128">
    <property type="entry name" value="DUF697"/>
    <property type="match status" value="1"/>
</dbReference>
<dbReference type="InterPro" id="IPR021147">
    <property type="entry name" value="DUF697"/>
</dbReference>
<evidence type="ECO:0000313" key="10">
    <source>
        <dbReference type="EMBL" id="PWI34771.1"/>
    </source>
</evidence>
<feature type="transmembrane region" description="Helical" evidence="9">
    <location>
        <begin position="74"/>
        <end position="91"/>
    </location>
</feature>
<keyword evidence="11" id="KW-1185">Reference proteome</keyword>
<protein>
    <submittedName>
        <fullName evidence="10">TIGR01620 family protein</fullName>
    </submittedName>
</protein>
<gene>
    <name evidence="10" type="ORF">DI392_00355</name>
</gene>
<dbReference type="PANTHER" id="PTHR39342">
    <property type="entry name" value="UPF0283 MEMBRANE PROTEIN YCJF"/>
    <property type="match status" value="1"/>
</dbReference>
<dbReference type="AlphaFoldDB" id="A0A2U3BDA8"/>
<comment type="subcellular location">
    <subcellularLocation>
        <location evidence="1">Cell inner membrane</location>
        <topology evidence="1">Multi-pass membrane protein</topology>
    </subcellularLocation>
</comment>
<keyword evidence="5 9" id="KW-0812">Transmembrane</keyword>
<evidence type="ECO:0000256" key="8">
    <source>
        <dbReference type="SAM" id="MobiDB-lite"/>
    </source>
</evidence>
<dbReference type="PANTHER" id="PTHR39342:SF1">
    <property type="entry name" value="UPF0283 MEMBRANE PROTEIN YCJF"/>
    <property type="match status" value="1"/>
</dbReference>
<feature type="compositionally biased region" description="Basic and acidic residues" evidence="8">
    <location>
        <begin position="53"/>
        <end position="62"/>
    </location>
</feature>
<keyword evidence="3" id="KW-1003">Cell membrane</keyword>
<keyword evidence="7 9" id="KW-0472">Membrane</keyword>
<comment type="caution">
    <text evidence="10">The sequence shown here is derived from an EMBL/GenBank/DDBJ whole genome shotgun (WGS) entry which is preliminary data.</text>
</comment>
<organism evidence="10 11">
    <name type="scientific">Vibrio albus</name>
    <dbReference type="NCBI Taxonomy" id="2200953"/>
    <lineage>
        <taxon>Bacteria</taxon>
        <taxon>Pseudomonadati</taxon>
        <taxon>Pseudomonadota</taxon>
        <taxon>Gammaproteobacteria</taxon>
        <taxon>Vibrionales</taxon>
        <taxon>Vibrionaceae</taxon>
        <taxon>Vibrio</taxon>
    </lineage>
</organism>
<feature type="transmembrane region" description="Helical" evidence="9">
    <location>
        <begin position="103"/>
        <end position="124"/>
    </location>
</feature>